<feature type="region of interest" description="Disordered" evidence="13">
    <location>
        <begin position="1"/>
        <end position="33"/>
    </location>
</feature>
<keyword evidence="7" id="KW-0735">Signal-anchor</keyword>
<dbReference type="OrthoDB" id="6510838at2759"/>
<evidence type="ECO:0000313" key="16">
    <source>
        <dbReference type="EMBL" id="KAH7957855.1"/>
    </source>
</evidence>
<evidence type="ECO:0000256" key="11">
    <source>
        <dbReference type="ARBA" id="ARBA00023180"/>
    </source>
</evidence>
<dbReference type="InterPro" id="IPR055270">
    <property type="entry name" value="Glyco_tran_10_C"/>
</dbReference>
<feature type="transmembrane region" description="Helical" evidence="12">
    <location>
        <begin position="108"/>
        <end position="128"/>
    </location>
</feature>
<evidence type="ECO:0000256" key="3">
    <source>
        <dbReference type="ARBA" id="ARBA00008919"/>
    </source>
</evidence>
<evidence type="ECO:0000256" key="5">
    <source>
        <dbReference type="ARBA" id="ARBA00022679"/>
    </source>
</evidence>
<dbReference type="VEuPathDB" id="VectorBase:RSAN_035228"/>
<reference evidence="16" key="1">
    <citation type="journal article" date="2020" name="Cell">
        <title>Large-Scale Comparative Analyses of Tick Genomes Elucidate Their Genetic Diversity and Vector Capacities.</title>
        <authorList>
            <consortium name="Tick Genome and Microbiome Consortium (TIGMIC)"/>
            <person name="Jia N."/>
            <person name="Wang J."/>
            <person name="Shi W."/>
            <person name="Du L."/>
            <person name="Sun Y."/>
            <person name="Zhan W."/>
            <person name="Jiang J.F."/>
            <person name="Wang Q."/>
            <person name="Zhang B."/>
            <person name="Ji P."/>
            <person name="Bell-Sakyi L."/>
            <person name="Cui X.M."/>
            <person name="Yuan T.T."/>
            <person name="Jiang B.G."/>
            <person name="Yang W.F."/>
            <person name="Lam T.T."/>
            <person name="Chang Q.C."/>
            <person name="Ding S.J."/>
            <person name="Wang X.J."/>
            <person name="Zhu J.G."/>
            <person name="Ruan X.D."/>
            <person name="Zhao L."/>
            <person name="Wei J.T."/>
            <person name="Ye R.Z."/>
            <person name="Que T.C."/>
            <person name="Du C.H."/>
            <person name="Zhou Y.H."/>
            <person name="Cheng J.X."/>
            <person name="Dai P.F."/>
            <person name="Guo W.B."/>
            <person name="Han X.H."/>
            <person name="Huang E.J."/>
            <person name="Li L.F."/>
            <person name="Wei W."/>
            <person name="Gao Y.C."/>
            <person name="Liu J.Z."/>
            <person name="Shao H.Z."/>
            <person name="Wang X."/>
            <person name="Wang C.C."/>
            <person name="Yang T.C."/>
            <person name="Huo Q.B."/>
            <person name="Li W."/>
            <person name="Chen H.Y."/>
            <person name="Chen S.E."/>
            <person name="Zhou L.G."/>
            <person name="Ni X.B."/>
            <person name="Tian J.H."/>
            <person name="Sheng Y."/>
            <person name="Liu T."/>
            <person name="Pan Y.S."/>
            <person name="Xia L.Y."/>
            <person name="Li J."/>
            <person name="Zhao F."/>
            <person name="Cao W.C."/>
        </authorList>
    </citation>
    <scope>NUCLEOTIDE SEQUENCE</scope>
    <source>
        <strain evidence="16">Rsan-2018</strain>
    </source>
</reference>
<dbReference type="PANTHER" id="PTHR48438">
    <property type="entry name" value="ALPHA-(1,3)-FUCOSYLTRANSFERASE C-RELATED"/>
    <property type="match status" value="1"/>
</dbReference>
<dbReference type="OMA" id="FACHIVN"/>
<dbReference type="EMBL" id="JABSTV010001250">
    <property type="protein sequence ID" value="KAH7957855.1"/>
    <property type="molecule type" value="Genomic_DNA"/>
</dbReference>
<gene>
    <name evidence="16" type="ORF">HPB52_023255</name>
</gene>
<dbReference type="Gene3D" id="3.40.50.11660">
    <property type="entry name" value="Glycosyl transferase family 10, C-terminal domain"/>
    <property type="match status" value="1"/>
</dbReference>
<accession>A0A9D4PXW5</accession>
<keyword evidence="11" id="KW-0325">Glycoprotein</keyword>
<keyword evidence="17" id="KW-1185">Reference proteome</keyword>
<comment type="subcellular location">
    <subcellularLocation>
        <location evidence="1 12">Golgi apparatus</location>
        <location evidence="1 12">Golgi stack membrane</location>
        <topology evidence="1 12">Single-pass type II membrane protein</topology>
    </subcellularLocation>
</comment>
<evidence type="ECO:0000256" key="1">
    <source>
        <dbReference type="ARBA" id="ARBA00004447"/>
    </source>
</evidence>
<name>A0A9D4PXW5_RHISA</name>
<dbReference type="InterPro" id="IPR038577">
    <property type="entry name" value="GT10-like_C_sf"/>
</dbReference>
<dbReference type="EC" id="2.4.1.-" evidence="12"/>
<comment type="pathway">
    <text evidence="2">Protein modification; protein glycosylation.</text>
</comment>
<keyword evidence="6 12" id="KW-0812">Transmembrane</keyword>
<dbReference type="Pfam" id="PF00852">
    <property type="entry name" value="Glyco_transf_10"/>
    <property type="match status" value="1"/>
</dbReference>
<evidence type="ECO:0000313" key="17">
    <source>
        <dbReference type="Proteomes" id="UP000821837"/>
    </source>
</evidence>
<proteinExistence type="inferred from homology"/>
<dbReference type="PANTHER" id="PTHR48438:SF1">
    <property type="entry name" value="ALPHA-(1,3)-FUCOSYLTRANSFERASE C-RELATED"/>
    <property type="match status" value="1"/>
</dbReference>
<evidence type="ECO:0000256" key="12">
    <source>
        <dbReference type="RuleBase" id="RU003832"/>
    </source>
</evidence>
<feature type="domain" description="Fucosyltransferase N-terminal" evidence="15">
    <location>
        <begin position="162"/>
        <end position="275"/>
    </location>
</feature>
<dbReference type="InterPro" id="IPR001503">
    <property type="entry name" value="Glyco_trans_10"/>
</dbReference>
<keyword evidence="8 12" id="KW-1133">Transmembrane helix</keyword>
<sequence>MAEAYSHTDSTSSHEDAPEANDGPDSQAISSTNAHDVAAALRGSANSLEDSHELIHMEDIPLVDYETPRGEAQPQGSPESTDRWTALVGLPKLTRHFACHIVNHWTKYTCLSIVIIAVFLCYPAAILYRHLAQVHWDATLPTEQPNAAFVVPWRDRKHDSGHPRILVWDNTELGHWWTRDSAVCATDDEHSVKCDVTEDAHHLLTSDAVVFLAEQLEALGLPQLRTAAQFWVFWARTRLPSHGDTVNENERLPFAAHLFNWTMAHRDDADIALAYNTWRCVSDSSTKKPTYTMSREMKKDVAWVAGSCELRRLSDGIRARREKKDLTRNSLGGKVVMQLFQNCGEDQCSSPHKCIPHIANNYHFVLVSLKPDCFQSPYELIYNAFQYDVVPVVLAPPNTTLNVPAHSVVSTSDLQDVEELAARLRDLLHDRGLYENYFAWKQNCSWSPSEDELCPLCRALWKTPAYYRHCHPDVQEWWSNGSQCKDVSLYGLDNGFTIKP</sequence>
<evidence type="ECO:0000256" key="2">
    <source>
        <dbReference type="ARBA" id="ARBA00004922"/>
    </source>
</evidence>
<keyword evidence="4 12" id="KW-0328">Glycosyltransferase</keyword>
<comment type="similarity">
    <text evidence="3 12">Belongs to the glycosyltransferase 10 family.</text>
</comment>
<protein>
    <recommendedName>
        <fullName evidence="12">Fucosyltransferase</fullName>
        <ecNumber evidence="12">2.4.1.-</ecNumber>
    </recommendedName>
</protein>
<keyword evidence="5 12" id="KW-0808">Transferase</keyword>
<organism evidence="16 17">
    <name type="scientific">Rhipicephalus sanguineus</name>
    <name type="common">Brown dog tick</name>
    <name type="synonym">Ixodes sanguineus</name>
    <dbReference type="NCBI Taxonomy" id="34632"/>
    <lineage>
        <taxon>Eukaryota</taxon>
        <taxon>Metazoa</taxon>
        <taxon>Ecdysozoa</taxon>
        <taxon>Arthropoda</taxon>
        <taxon>Chelicerata</taxon>
        <taxon>Arachnida</taxon>
        <taxon>Acari</taxon>
        <taxon>Parasitiformes</taxon>
        <taxon>Ixodida</taxon>
        <taxon>Ixodoidea</taxon>
        <taxon>Ixodidae</taxon>
        <taxon>Rhipicephalinae</taxon>
        <taxon>Rhipicephalus</taxon>
        <taxon>Rhipicephalus</taxon>
    </lineage>
</organism>
<evidence type="ECO:0000256" key="7">
    <source>
        <dbReference type="ARBA" id="ARBA00022968"/>
    </source>
</evidence>
<dbReference type="InterPro" id="IPR031481">
    <property type="entry name" value="Glyco_tran_10_N"/>
</dbReference>
<dbReference type="GO" id="GO:0008417">
    <property type="term" value="F:fucosyltransferase activity"/>
    <property type="evidence" value="ECO:0007669"/>
    <property type="project" value="InterPro"/>
</dbReference>
<dbReference type="AlphaFoldDB" id="A0A9D4PXW5"/>
<keyword evidence="9 12" id="KW-0333">Golgi apparatus</keyword>
<feature type="domain" description="Fucosyltransferase C-terminal" evidence="14">
    <location>
        <begin position="298"/>
        <end position="477"/>
    </location>
</feature>
<dbReference type="Pfam" id="PF17039">
    <property type="entry name" value="Glyco_tran_10_N"/>
    <property type="match status" value="1"/>
</dbReference>
<evidence type="ECO:0000256" key="4">
    <source>
        <dbReference type="ARBA" id="ARBA00022676"/>
    </source>
</evidence>
<keyword evidence="10 12" id="KW-0472">Membrane</keyword>
<evidence type="ECO:0000256" key="13">
    <source>
        <dbReference type="SAM" id="MobiDB-lite"/>
    </source>
</evidence>
<comment type="caution">
    <text evidence="16">The sequence shown here is derived from an EMBL/GenBank/DDBJ whole genome shotgun (WGS) entry which is preliminary data.</text>
</comment>
<evidence type="ECO:0000256" key="9">
    <source>
        <dbReference type="ARBA" id="ARBA00023034"/>
    </source>
</evidence>
<evidence type="ECO:0000259" key="14">
    <source>
        <dbReference type="Pfam" id="PF00852"/>
    </source>
</evidence>
<evidence type="ECO:0000256" key="6">
    <source>
        <dbReference type="ARBA" id="ARBA00022692"/>
    </source>
</evidence>
<reference evidence="16" key="2">
    <citation type="submission" date="2021-09" db="EMBL/GenBank/DDBJ databases">
        <authorList>
            <person name="Jia N."/>
            <person name="Wang J."/>
            <person name="Shi W."/>
            <person name="Du L."/>
            <person name="Sun Y."/>
            <person name="Zhan W."/>
            <person name="Jiang J."/>
            <person name="Wang Q."/>
            <person name="Zhang B."/>
            <person name="Ji P."/>
            <person name="Sakyi L.B."/>
            <person name="Cui X."/>
            <person name="Yuan T."/>
            <person name="Jiang B."/>
            <person name="Yang W."/>
            <person name="Lam T.T.-Y."/>
            <person name="Chang Q."/>
            <person name="Ding S."/>
            <person name="Wang X."/>
            <person name="Zhu J."/>
            <person name="Ruan X."/>
            <person name="Zhao L."/>
            <person name="Wei J."/>
            <person name="Que T."/>
            <person name="Du C."/>
            <person name="Cheng J."/>
            <person name="Dai P."/>
            <person name="Han X."/>
            <person name="Huang E."/>
            <person name="Gao Y."/>
            <person name="Liu J."/>
            <person name="Shao H."/>
            <person name="Ye R."/>
            <person name="Li L."/>
            <person name="Wei W."/>
            <person name="Wang X."/>
            <person name="Wang C."/>
            <person name="Huo Q."/>
            <person name="Li W."/>
            <person name="Guo W."/>
            <person name="Chen H."/>
            <person name="Chen S."/>
            <person name="Zhou L."/>
            <person name="Zhou L."/>
            <person name="Ni X."/>
            <person name="Tian J."/>
            <person name="Zhou Y."/>
            <person name="Sheng Y."/>
            <person name="Liu T."/>
            <person name="Pan Y."/>
            <person name="Xia L."/>
            <person name="Li J."/>
            <person name="Zhao F."/>
            <person name="Cao W."/>
        </authorList>
    </citation>
    <scope>NUCLEOTIDE SEQUENCE</scope>
    <source>
        <strain evidence="16">Rsan-2018</strain>
        <tissue evidence="16">Larvae</tissue>
    </source>
</reference>
<evidence type="ECO:0000259" key="15">
    <source>
        <dbReference type="Pfam" id="PF17039"/>
    </source>
</evidence>
<evidence type="ECO:0000256" key="8">
    <source>
        <dbReference type="ARBA" id="ARBA00022989"/>
    </source>
</evidence>
<dbReference type="SUPFAM" id="SSF53756">
    <property type="entry name" value="UDP-Glycosyltransferase/glycogen phosphorylase"/>
    <property type="match status" value="1"/>
</dbReference>
<evidence type="ECO:0000256" key="10">
    <source>
        <dbReference type="ARBA" id="ARBA00023136"/>
    </source>
</evidence>
<dbReference type="Proteomes" id="UP000821837">
    <property type="component" value="Unassembled WGS sequence"/>
</dbReference>
<dbReference type="GO" id="GO:0032580">
    <property type="term" value="C:Golgi cisterna membrane"/>
    <property type="evidence" value="ECO:0007669"/>
    <property type="project" value="UniProtKB-SubCell"/>
</dbReference>